<proteinExistence type="predicted"/>
<dbReference type="EMBL" id="BSYO01000003">
    <property type="protein sequence ID" value="GMH02153.1"/>
    <property type="molecule type" value="Genomic_DNA"/>
</dbReference>
<gene>
    <name evidence="2" type="ORF">Nepgr_003992</name>
</gene>
<protein>
    <submittedName>
        <fullName evidence="2">Uncharacterized protein</fullName>
    </submittedName>
</protein>
<feature type="region of interest" description="Disordered" evidence="1">
    <location>
        <begin position="36"/>
        <end position="64"/>
    </location>
</feature>
<evidence type="ECO:0000313" key="2">
    <source>
        <dbReference type="EMBL" id="GMH02153.1"/>
    </source>
</evidence>
<dbReference type="Proteomes" id="UP001279734">
    <property type="component" value="Unassembled WGS sequence"/>
</dbReference>
<reference evidence="2" key="1">
    <citation type="submission" date="2023-05" db="EMBL/GenBank/DDBJ databases">
        <title>Nepenthes gracilis genome sequencing.</title>
        <authorList>
            <person name="Fukushima K."/>
        </authorList>
    </citation>
    <scope>NUCLEOTIDE SEQUENCE</scope>
    <source>
        <strain evidence="2">SING2019-196</strain>
    </source>
</reference>
<feature type="compositionally biased region" description="Polar residues" evidence="1">
    <location>
        <begin position="44"/>
        <end position="64"/>
    </location>
</feature>
<evidence type="ECO:0000313" key="3">
    <source>
        <dbReference type="Proteomes" id="UP001279734"/>
    </source>
</evidence>
<organism evidence="2 3">
    <name type="scientific">Nepenthes gracilis</name>
    <name type="common">Slender pitcher plant</name>
    <dbReference type="NCBI Taxonomy" id="150966"/>
    <lineage>
        <taxon>Eukaryota</taxon>
        <taxon>Viridiplantae</taxon>
        <taxon>Streptophyta</taxon>
        <taxon>Embryophyta</taxon>
        <taxon>Tracheophyta</taxon>
        <taxon>Spermatophyta</taxon>
        <taxon>Magnoliopsida</taxon>
        <taxon>eudicotyledons</taxon>
        <taxon>Gunneridae</taxon>
        <taxon>Pentapetalae</taxon>
        <taxon>Caryophyllales</taxon>
        <taxon>Nepenthaceae</taxon>
        <taxon>Nepenthes</taxon>
    </lineage>
</organism>
<dbReference type="AlphaFoldDB" id="A0AAD3S0I2"/>
<accession>A0AAD3S0I2</accession>
<keyword evidence="3" id="KW-1185">Reference proteome</keyword>
<evidence type="ECO:0000256" key="1">
    <source>
        <dbReference type="SAM" id="MobiDB-lite"/>
    </source>
</evidence>
<name>A0AAD3S0I2_NEPGR</name>
<comment type="caution">
    <text evidence="2">The sequence shown here is derived from an EMBL/GenBank/DDBJ whole genome shotgun (WGS) entry which is preliminary data.</text>
</comment>
<sequence length="111" mass="12249">MDEDQNPPMDSPSCCYDASIVAIAKVDVPFNTVKVGDDPYPMEMSQQSLNSADRSNDPQLQSGVADTPTIFHDPCIVVASFEAEHSSQEGLFCQVTYQKKKTSILPSRGYW</sequence>